<dbReference type="Proteomes" id="UP001451303">
    <property type="component" value="Unassembled WGS sequence"/>
</dbReference>
<gene>
    <name evidence="1" type="ORF">QR685DRAFT_433125</name>
</gene>
<organism evidence="1 2">
    <name type="scientific">Neurospora intermedia</name>
    <dbReference type="NCBI Taxonomy" id="5142"/>
    <lineage>
        <taxon>Eukaryota</taxon>
        <taxon>Fungi</taxon>
        <taxon>Dikarya</taxon>
        <taxon>Ascomycota</taxon>
        <taxon>Pezizomycotina</taxon>
        <taxon>Sordariomycetes</taxon>
        <taxon>Sordariomycetidae</taxon>
        <taxon>Sordariales</taxon>
        <taxon>Sordariaceae</taxon>
        <taxon>Neurospora</taxon>
    </lineage>
</organism>
<sequence>GYPSEIINGLLYNINLTNKSKRLYILKNIVATILSTVYNEKYYFSRNCIFYNFKDYIIVRKTY</sequence>
<name>A0ABR3DNF0_NEUIN</name>
<accession>A0ABR3DNF0</accession>
<keyword evidence="2" id="KW-1185">Reference proteome</keyword>
<comment type="caution">
    <text evidence="1">The sequence shown here is derived from an EMBL/GenBank/DDBJ whole genome shotgun (WGS) entry which is preliminary data.</text>
</comment>
<reference evidence="1 2" key="1">
    <citation type="submission" date="2023-09" db="EMBL/GenBank/DDBJ databases">
        <title>Multi-omics analysis of a traditional fermented food reveals byproduct-associated fungal strains for waste-to-food upcycling.</title>
        <authorList>
            <consortium name="Lawrence Berkeley National Laboratory"/>
            <person name="Rekdal V.M."/>
            <person name="Villalobos-Escobedo J.M."/>
            <person name="Rodriguez-Valeron N."/>
            <person name="Garcia M.O."/>
            <person name="Vasquez D.P."/>
            <person name="Damayanti I."/>
            <person name="Sorensen P.M."/>
            <person name="Baidoo E.E."/>
            <person name="De Carvalho A.C."/>
            <person name="Riley R."/>
            <person name="Lipzen A."/>
            <person name="He G."/>
            <person name="Yan M."/>
            <person name="Haridas S."/>
            <person name="Daum C."/>
            <person name="Yoshinaga Y."/>
            <person name="Ng V."/>
            <person name="Grigoriev I.V."/>
            <person name="Munk R."/>
            <person name="Nuraida L."/>
            <person name="Wijaya C.H."/>
            <person name="Morales P.-C."/>
            <person name="Keasling J.D."/>
        </authorList>
    </citation>
    <scope>NUCLEOTIDE SEQUENCE [LARGE SCALE GENOMIC DNA]</scope>
    <source>
        <strain evidence="1 2">FGSC 2613</strain>
    </source>
</reference>
<evidence type="ECO:0000313" key="2">
    <source>
        <dbReference type="Proteomes" id="UP001451303"/>
    </source>
</evidence>
<proteinExistence type="predicted"/>
<protein>
    <submittedName>
        <fullName evidence="1">Uncharacterized protein</fullName>
    </submittedName>
</protein>
<evidence type="ECO:0000313" key="1">
    <source>
        <dbReference type="EMBL" id="KAL0474182.1"/>
    </source>
</evidence>
<feature type="non-terminal residue" evidence="1">
    <location>
        <position position="1"/>
    </location>
</feature>
<dbReference type="EMBL" id="JAVLET010000001">
    <property type="protein sequence ID" value="KAL0474182.1"/>
    <property type="molecule type" value="Genomic_DNA"/>
</dbReference>